<dbReference type="Proteomes" id="UP000830375">
    <property type="component" value="Unassembled WGS sequence"/>
</dbReference>
<dbReference type="PANTHER" id="PTHR47027:SF25">
    <property type="entry name" value="REVERSE TRANSCRIPTASE DOMAIN-CONTAINING PROTEIN"/>
    <property type="match status" value="1"/>
</dbReference>
<keyword evidence="1" id="KW-1133">Transmembrane helix</keyword>
<evidence type="ECO:0000313" key="3">
    <source>
        <dbReference type="Proteomes" id="UP000830375"/>
    </source>
</evidence>
<reference evidence="2 3" key="1">
    <citation type="submission" date="2022-01" db="EMBL/GenBank/DDBJ databases">
        <title>A high-quality chromosome-level genome assembly of rohu carp, Labeo rohita.</title>
        <authorList>
            <person name="Arick M.A. II"/>
            <person name="Hsu C.-Y."/>
            <person name="Magbanua Z."/>
            <person name="Pechanova O."/>
            <person name="Grover C."/>
            <person name="Miller E."/>
            <person name="Thrash A."/>
            <person name="Ezzel L."/>
            <person name="Alam S."/>
            <person name="Benzie J."/>
            <person name="Hamilton M."/>
            <person name="Karsi A."/>
            <person name="Lawrence M.L."/>
            <person name="Peterson D.G."/>
        </authorList>
    </citation>
    <scope>NUCLEOTIDE SEQUENCE [LARGE SCALE GENOMIC DNA]</scope>
    <source>
        <strain evidence="3">BAU-BD-2019</strain>
        <tissue evidence="2">Blood</tissue>
    </source>
</reference>
<evidence type="ECO:0000313" key="2">
    <source>
        <dbReference type="EMBL" id="KAI2660656.1"/>
    </source>
</evidence>
<feature type="transmembrane region" description="Helical" evidence="1">
    <location>
        <begin position="242"/>
        <end position="262"/>
    </location>
</feature>
<comment type="caution">
    <text evidence="2">The sequence shown here is derived from an EMBL/GenBank/DDBJ whole genome shotgun (WGS) entry which is preliminary data.</text>
</comment>
<keyword evidence="3" id="KW-1185">Reference proteome</keyword>
<sequence>MRHEVKERDESEKEREPSVGLKRYDPCYLLKSIRHAEEKSHRINKWASEGADPALSRFLFCDNDSENRETLWKINRAYEIPSQFVDIFCNLYQGSRCCVQMEEGITDFFAIKTGVWVYSSLSSTSSPATPSTTYTSAYLGQLVVSSLPISTLPTISSKNQENQAASAGLRINGQKTKIIHTALRNLTMALENQTASAGLRINKLKTKVLCIAGITGVRQGCMLSLMLFLLVINFVADTPSTTYTYTSAYLILTLPMILSFLARLKQPYETSPWL</sequence>
<evidence type="ECO:0000256" key="1">
    <source>
        <dbReference type="SAM" id="Phobius"/>
    </source>
</evidence>
<keyword evidence="1" id="KW-0472">Membrane</keyword>
<feature type="transmembrane region" description="Helical" evidence="1">
    <location>
        <begin position="208"/>
        <end position="236"/>
    </location>
</feature>
<protein>
    <submittedName>
        <fullName evidence="2">Uncharacterized protein</fullName>
    </submittedName>
</protein>
<keyword evidence="1" id="KW-0812">Transmembrane</keyword>
<gene>
    <name evidence="2" type="ORF">H4Q32_008285</name>
</gene>
<dbReference type="EMBL" id="JACTAM010000009">
    <property type="protein sequence ID" value="KAI2660656.1"/>
    <property type="molecule type" value="Genomic_DNA"/>
</dbReference>
<dbReference type="PANTHER" id="PTHR47027">
    <property type="entry name" value="REVERSE TRANSCRIPTASE DOMAIN-CONTAINING PROTEIN"/>
    <property type="match status" value="1"/>
</dbReference>
<organism evidence="2 3">
    <name type="scientific">Labeo rohita</name>
    <name type="common">Indian major carp</name>
    <name type="synonym">Cyprinus rohita</name>
    <dbReference type="NCBI Taxonomy" id="84645"/>
    <lineage>
        <taxon>Eukaryota</taxon>
        <taxon>Metazoa</taxon>
        <taxon>Chordata</taxon>
        <taxon>Craniata</taxon>
        <taxon>Vertebrata</taxon>
        <taxon>Euteleostomi</taxon>
        <taxon>Actinopterygii</taxon>
        <taxon>Neopterygii</taxon>
        <taxon>Teleostei</taxon>
        <taxon>Ostariophysi</taxon>
        <taxon>Cypriniformes</taxon>
        <taxon>Cyprinidae</taxon>
        <taxon>Labeoninae</taxon>
        <taxon>Labeonini</taxon>
        <taxon>Labeo</taxon>
    </lineage>
</organism>
<name>A0ABQ8MES6_LABRO</name>
<proteinExistence type="predicted"/>
<accession>A0ABQ8MES6</accession>